<organism evidence="1 2">
    <name type="scientific">Nelumbo nucifera</name>
    <name type="common">Sacred lotus</name>
    <dbReference type="NCBI Taxonomy" id="4432"/>
    <lineage>
        <taxon>Eukaryota</taxon>
        <taxon>Viridiplantae</taxon>
        <taxon>Streptophyta</taxon>
        <taxon>Embryophyta</taxon>
        <taxon>Tracheophyta</taxon>
        <taxon>Spermatophyta</taxon>
        <taxon>Magnoliopsida</taxon>
        <taxon>Proteales</taxon>
        <taxon>Nelumbonaceae</taxon>
        <taxon>Nelumbo</taxon>
    </lineage>
</organism>
<comment type="caution">
    <text evidence="1">The sequence shown here is derived from an EMBL/GenBank/DDBJ whole genome shotgun (WGS) entry which is preliminary data.</text>
</comment>
<dbReference type="Proteomes" id="UP000607653">
    <property type="component" value="Unassembled WGS sequence"/>
</dbReference>
<keyword evidence="2" id="KW-1185">Reference proteome</keyword>
<proteinExistence type="predicted"/>
<name>A0A822YI30_NELNU</name>
<evidence type="ECO:0000313" key="1">
    <source>
        <dbReference type="EMBL" id="DAD30939.1"/>
    </source>
</evidence>
<protein>
    <submittedName>
        <fullName evidence="1">Uncharacterized protein</fullName>
    </submittedName>
</protein>
<dbReference type="AlphaFoldDB" id="A0A822YI30"/>
<accession>A0A822YI30</accession>
<evidence type="ECO:0000313" key="2">
    <source>
        <dbReference type="Proteomes" id="UP000607653"/>
    </source>
</evidence>
<reference evidence="1 2" key="1">
    <citation type="journal article" date="2020" name="Mol. Biol. Evol.">
        <title>Distinct Expression and Methylation Patterns for Genes with Different Fates following a Single Whole-Genome Duplication in Flowering Plants.</title>
        <authorList>
            <person name="Shi T."/>
            <person name="Rahmani R.S."/>
            <person name="Gugger P.F."/>
            <person name="Wang M."/>
            <person name="Li H."/>
            <person name="Zhang Y."/>
            <person name="Li Z."/>
            <person name="Wang Q."/>
            <person name="Van de Peer Y."/>
            <person name="Marchal K."/>
            <person name="Chen J."/>
        </authorList>
    </citation>
    <scope>NUCLEOTIDE SEQUENCE [LARGE SCALE GENOMIC DNA]</scope>
    <source>
        <tissue evidence="1">Leaf</tissue>
    </source>
</reference>
<sequence length="68" mass="7269">MGLVTFPYFTNWSTIPLTVSTGIENPTPEDAPDGEYIAVFIPIKLPELSRSGPPLLPGFMAASVCITS</sequence>
<gene>
    <name evidence="1" type="ORF">HUJ06_009790</name>
</gene>
<dbReference type="EMBL" id="DUZY01000003">
    <property type="protein sequence ID" value="DAD30939.1"/>
    <property type="molecule type" value="Genomic_DNA"/>
</dbReference>